<evidence type="ECO:0000313" key="2">
    <source>
        <dbReference type="Proteomes" id="UP000005837"/>
    </source>
</evidence>
<gene>
    <name evidence="1" type="ORF">EIKCOROL_01617</name>
</gene>
<evidence type="ECO:0000313" key="1">
    <source>
        <dbReference type="EMBL" id="EEG23647.1"/>
    </source>
</evidence>
<dbReference type="HOGENOM" id="CLU_3199231_0_0_4"/>
<protein>
    <submittedName>
        <fullName evidence="1">Uncharacterized protein</fullName>
    </submittedName>
</protein>
<name>C0DW67_EIKCO</name>
<sequence length="45" mass="5014">MPGLRETVSGSLNADWGYLKALSWIRRQTATQCLPKIAWTATTYG</sequence>
<dbReference type="AlphaFoldDB" id="C0DW67"/>
<comment type="caution">
    <text evidence="1">The sequence shown here is derived from an EMBL/GenBank/DDBJ whole genome shotgun (WGS) entry which is preliminary data.</text>
</comment>
<organism evidence="1 2">
    <name type="scientific">Eikenella corrodens ATCC 23834</name>
    <dbReference type="NCBI Taxonomy" id="546274"/>
    <lineage>
        <taxon>Bacteria</taxon>
        <taxon>Pseudomonadati</taxon>
        <taxon>Pseudomonadota</taxon>
        <taxon>Betaproteobacteria</taxon>
        <taxon>Neisseriales</taxon>
        <taxon>Neisseriaceae</taxon>
        <taxon>Eikenella</taxon>
    </lineage>
</organism>
<reference evidence="1 2" key="1">
    <citation type="submission" date="2009-01" db="EMBL/GenBank/DDBJ databases">
        <authorList>
            <person name="Fulton L."/>
            <person name="Clifton S."/>
            <person name="Chinwalla A.T."/>
            <person name="Mitreva M."/>
            <person name="Sodergren E."/>
            <person name="Weinstock G."/>
            <person name="Clifton S."/>
            <person name="Dooling D.J."/>
            <person name="Fulton B."/>
            <person name="Minx P."/>
            <person name="Pepin K.H."/>
            <person name="Johnson M."/>
            <person name="Bhonagiri V."/>
            <person name="Nash W.E."/>
            <person name="Mardis E.R."/>
            <person name="Wilson R.K."/>
        </authorList>
    </citation>
    <scope>NUCLEOTIDE SEQUENCE [LARGE SCALE GENOMIC DNA]</scope>
    <source>
        <strain evidence="1 2">ATCC 23834</strain>
    </source>
</reference>
<accession>C0DW67</accession>
<dbReference type="EMBL" id="ACEA01000033">
    <property type="protein sequence ID" value="EEG23647.1"/>
    <property type="molecule type" value="Genomic_DNA"/>
</dbReference>
<proteinExistence type="predicted"/>
<dbReference type="Proteomes" id="UP000005837">
    <property type="component" value="Unassembled WGS sequence"/>
</dbReference>